<comment type="caution">
    <text evidence="1">The sequence shown here is derived from an EMBL/GenBank/DDBJ whole genome shotgun (WGS) entry which is preliminary data.</text>
</comment>
<organism evidence="1 2">
    <name type="scientific">Anisodus acutangulus</name>
    <dbReference type="NCBI Taxonomy" id="402998"/>
    <lineage>
        <taxon>Eukaryota</taxon>
        <taxon>Viridiplantae</taxon>
        <taxon>Streptophyta</taxon>
        <taxon>Embryophyta</taxon>
        <taxon>Tracheophyta</taxon>
        <taxon>Spermatophyta</taxon>
        <taxon>Magnoliopsida</taxon>
        <taxon>eudicotyledons</taxon>
        <taxon>Gunneridae</taxon>
        <taxon>Pentapetalae</taxon>
        <taxon>asterids</taxon>
        <taxon>lamiids</taxon>
        <taxon>Solanales</taxon>
        <taxon>Solanaceae</taxon>
        <taxon>Solanoideae</taxon>
        <taxon>Hyoscyameae</taxon>
        <taxon>Anisodus</taxon>
    </lineage>
</organism>
<gene>
    <name evidence="1" type="ORF">K7X08_010038</name>
</gene>
<reference evidence="2" key="1">
    <citation type="journal article" date="2023" name="Proc. Natl. Acad. Sci. U.S.A.">
        <title>Genomic and structural basis for evolution of tropane alkaloid biosynthesis.</title>
        <authorList>
            <person name="Wanga Y.-J."/>
            <person name="Taina T."/>
            <person name="Yua J.-Y."/>
            <person name="Lia J."/>
            <person name="Xua B."/>
            <person name="Chenc J."/>
            <person name="D'Auriad J.C."/>
            <person name="Huanga J.-P."/>
            <person name="Huanga S.-X."/>
        </authorList>
    </citation>
    <scope>NUCLEOTIDE SEQUENCE [LARGE SCALE GENOMIC DNA]</scope>
    <source>
        <strain evidence="2">cv. KIB-2019</strain>
    </source>
</reference>
<proteinExistence type="predicted"/>
<name>A0A9Q1N0D3_9SOLA</name>
<evidence type="ECO:0000313" key="2">
    <source>
        <dbReference type="Proteomes" id="UP001152561"/>
    </source>
</evidence>
<dbReference type="AlphaFoldDB" id="A0A9Q1N0D3"/>
<sequence>MLSHSSSYQQLKRDALLKRAQVSRISKKGEEAEEEDFMKEKIGVAIEEKTAAADEDVIGKRALKFYIRKEYEDTCSTSIKSKKEEVEEEALMKEFLLEEIAQPGKDIIKTEAHLELLNYHLALLKAKLGGLNN</sequence>
<protein>
    <submittedName>
        <fullName evidence="1">Uncharacterized protein</fullName>
    </submittedName>
</protein>
<evidence type="ECO:0000313" key="1">
    <source>
        <dbReference type="EMBL" id="KAJ8573527.1"/>
    </source>
</evidence>
<dbReference type="EMBL" id="JAJAGQ010000001">
    <property type="protein sequence ID" value="KAJ8573527.1"/>
    <property type="molecule type" value="Genomic_DNA"/>
</dbReference>
<dbReference type="Proteomes" id="UP001152561">
    <property type="component" value="Unassembled WGS sequence"/>
</dbReference>
<accession>A0A9Q1N0D3</accession>
<keyword evidence="2" id="KW-1185">Reference proteome</keyword>